<evidence type="ECO:0000256" key="4">
    <source>
        <dbReference type="ARBA" id="ARBA00022729"/>
    </source>
</evidence>
<comment type="similarity">
    <text evidence="2 5">Belongs to the RxLR effector family.</text>
</comment>
<dbReference type="Pfam" id="PF16810">
    <property type="entry name" value="RXLR"/>
    <property type="match status" value="1"/>
</dbReference>
<comment type="caution">
    <text evidence="7">The sequence shown here is derived from an EMBL/GenBank/DDBJ whole genome shotgun (WGS) entry which is preliminary data.</text>
</comment>
<evidence type="ECO:0000313" key="8">
    <source>
        <dbReference type="Proteomes" id="UP000198211"/>
    </source>
</evidence>
<evidence type="ECO:0000256" key="5">
    <source>
        <dbReference type="RuleBase" id="RU367124"/>
    </source>
</evidence>
<comment type="subcellular location">
    <subcellularLocation>
        <location evidence="1 5">Secreted</location>
    </subcellularLocation>
</comment>
<feature type="region of interest" description="Disordered" evidence="6">
    <location>
        <begin position="33"/>
        <end position="60"/>
    </location>
</feature>
<evidence type="ECO:0000256" key="6">
    <source>
        <dbReference type="SAM" id="MobiDB-lite"/>
    </source>
</evidence>
<proteinExistence type="inferred from homology"/>
<name>A0A225WUV7_9STRA</name>
<protein>
    <recommendedName>
        <fullName evidence="5">RxLR effector protein</fullName>
    </recommendedName>
</protein>
<sequence length="127" mass="14597">MSAKLITNPVQDVSAVTSPGLVRSLETADGAVTERRLLRTHTENNDDEGDIDDEDEERANGKNLFATKKLDQMLNSVDTFKRFENWKAYGYTPTDVYTKMWNDGLFDKYQSLYTMYSNNFKTIKAKH</sequence>
<keyword evidence="3 5" id="KW-0964">Secreted</keyword>
<feature type="compositionally biased region" description="Acidic residues" evidence="6">
    <location>
        <begin position="45"/>
        <end position="57"/>
    </location>
</feature>
<accession>A0A225WUV7</accession>
<keyword evidence="8" id="KW-1185">Reference proteome</keyword>
<dbReference type="GO" id="GO:0005576">
    <property type="term" value="C:extracellular region"/>
    <property type="evidence" value="ECO:0007669"/>
    <property type="project" value="UniProtKB-SubCell"/>
</dbReference>
<evidence type="ECO:0000256" key="2">
    <source>
        <dbReference type="ARBA" id="ARBA00010400"/>
    </source>
</evidence>
<feature type="compositionally biased region" description="Basic and acidic residues" evidence="6">
    <location>
        <begin position="33"/>
        <end position="44"/>
    </location>
</feature>
<dbReference type="AlphaFoldDB" id="A0A225WUV7"/>
<comment type="function">
    <text evidence="5">Effector that suppresses plant defense responses during pathogen infection.</text>
</comment>
<dbReference type="EMBL" id="NBNE01000286">
    <property type="protein sequence ID" value="OWZ20829.1"/>
    <property type="molecule type" value="Genomic_DNA"/>
</dbReference>
<dbReference type="OrthoDB" id="128182at2759"/>
<evidence type="ECO:0000256" key="3">
    <source>
        <dbReference type="ARBA" id="ARBA00022525"/>
    </source>
</evidence>
<comment type="domain">
    <text evidence="5">The RxLR-dEER motif acts to carry the protein into the host cell cytoplasm through binding to cell surface phosphatidylinositol-3-phosphate.</text>
</comment>
<reference evidence="8" key="1">
    <citation type="submission" date="2017-03" db="EMBL/GenBank/DDBJ databases">
        <title>Phytopthora megakarya and P. palmivora, two closely related causual agents of cacao black pod achieved similar genome size and gene model numbers by different mechanisms.</title>
        <authorList>
            <person name="Ali S."/>
            <person name="Shao J."/>
            <person name="Larry D.J."/>
            <person name="Kronmiller B."/>
            <person name="Shen D."/>
            <person name="Strem M.D."/>
            <person name="Melnick R.L."/>
            <person name="Guiltinan M.J."/>
            <person name="Tyler B.M."/>
            <person name="Meinhardt L.W."/>
            <person name="Bailey B.A."/>
        </authorList>
    </citation>
    <scope>NUCLEOTIDE SEQUENCE [LARGE SCALE GENOMIC DNA]</scope>
    <source>
        <strain evidence="8">zdho120</strain>
    </source>
</reference>
<dbReference type="InterPro" id="IPR031825">
    <property type="entry name" value="RXLR"/>
</dbReference>
<organism evidence="7 8">
    <name type="scientific">Phytophthora megakarya</name>
    <dbReference type="NCBI Taxonomy" id="4795"/>
    <lineage>
        <taxon>Eukaryota</taxon>
        <taxon>Sar</taxon>
        <taxon>Stramenopiles</taxon>
        <taxon>Oomycota</taxon>
        <taxon>Peronosporomycetes</taxon>
        <taxon>Peronosporales</taxon>
        <taxon>Peronosporaceae</taxon>
        <taxon>Phytophthora</taxon>
    </lineage>
</organism>
<evidence type="ECO:0000256" key="1">
    <source>
        <dbReference type="ARBA" id="ARBA00004613"/>
    </source>
</evidence>
<keyword evidence="4" id="KW-0732">Signal</keyword>
<dbReference type="Proteomes" id="UP000198211">
    <property type="component" value="Unassembled WGS sequence"/>
</dbReference>
<gene>
    <name evidence="7" type="ORF">PHMEG_0004719</name>
</gene>
<evidence type="ECO:0000313" key="7">
    <source>
        <dbReference type="EMBL" id="OWZ20829.1"/>
    </source>
</evidence>